<dbReference type="InterPro" id="IPR036390">
    <property type="entry name" value="WH_DNA-bd_sf"/>
</dbReference>
<dbReference type="PANTHER" id="PTHR30346">
    <property type="entry name" value="TRANSCRIPTIONAL DUAL REGULATOR HCAR-RELATED"/>
    <property type="match status" value="1"/>
</dbReference>
<dbReference type="PRINTS" id="PR00039">
    <property type="entry name" value="HTHLYSR"/>
</dbReference>
<evidence type="ECO:0000256" key="4">
    <source>
        <dbReference type="ARBA" id="ARBA00023163"/>
    </source>
</evidence>
<keyword evidence="2" id="KW-0805">Transcription regulation</keyword>
<keyword evidence="7" id="KW-1185">Reference proteome</keyword>
<evidence type="ECO:0000256" key="3">
    <source>
        <dbReference type="ARBA" id="ARBA00023125"/>
    </source>
</evidence>
<dbReference type="SUPFAM" id="SSF46785">
    <property type="entry name" value="Winged helix' DNA-binding domain"/>
    <property type="match status" value="1"/>
</dbReference>
<dbReference type="InterPro" id="IPR000847">
    <property type="entry name" value="LysR_HTH_N"/>
</dbReference>
<comment type="similarity">
    <text evidence="1">Belongs to the LysR transcriptional regulatory family.</text>
</comment>
<dbReference type="SUPFAM" id="SSF53850">
    <property type="entry name" value="Periplasmic binding protein-like II"/>
    <property type="match status" value="1"/>
</dbReference>
<name>A0ABP8HRX2_9BURK</name>
<protein>
    <submittedName>
        <fullName evidence="6">CysB family HTH-type transcriptional regulator</fullName>
    </submittedName>
</protein>
<gene>
    <name evidence="6" type="ORF">GCM10023144_46330</name>
</gene>
<dbReference type="RefSeq" id="WP_345252319.1">
    <property type="nucleotide sequence ID" value="NZ_BAABFO010000038.1"/>
</dbReference>
<evidence type="ECO:0000256" key="2">
    <source>
        <dbReference type="ARBA" id="ARBA00023015"/>
    </source>
</evidence>
<dbReference type="Pfam" id="PF03466">
    <property type="entry name" value="LysR_substrate"/>
    <property type="match status" value="1"/>
</dbReference>
<reference evidence="7" key="1">
    <citation type="journal article" date="2019" name="Int. J. Syst. Evol. Microbiol.">
        <title>The Global Catalogue of Microorganisms (GCM) 10K type strain sequencing project: providing services to taxonomists for standard genome sequencing and annotation.</title>
        <authorList>
            <consortium name="The Broad Institute Genomics Platform"/>
            <consortium name="The Broad Institute Genome Sequencing Center for Infectious Disease"/>
            <person name="Wu L."/>
            <person name="Ma J."/>
        </authorList>
    </citation>
    <scope>NUCLEOTIDE SEQUENCE [LARGE SCALE GENOMIC DNA]</scope>
    <source>
        <strain evidence="7">JCM 17666</strain>
    </source>
</reference>
<keyword evidence="3" id="KW-0238">DNA-binding</keyword>
<proteinExistence type="inferred from homology"/>
<sequence length="325" mass="36041">MNLRHIRYFCTLAECGFNMSRAAGLLHTSQPSISRHIQALEDELGIALLRRGKKRVTGLTVAGAEALKAARRMLREADNLKKLGSEFSSHDSGRLVVTTSHTHAMYVLPKVLEAFARDYPKVQVNIRQGNPQQLTEWLVSGEADVSISSTAVRPPPELALLPCYEHPVVILVPNRHPLLAKRTVSIRDLADIPLITYNAEFSIHTRVMEAFKRGKTTPNIVLSATDVDVMKTYVKHGLGIAIMTSLGYDAKQDRGLKAIDAKHLFGATRIHLGVRRFDCLRQYALHFIRLFSPELSPEVVTSEIFREEGGGEDAGATMWRPAGTA</sequence>
<dbReference type="Pfam" id="PF00126">
    <property type="entry name" value="HTH_1"/>
    <property type="match status" value="1"/>
</dbReference>
<evidence type="ECO:0000313" key="6">
    <source>
        <dbReference type="EMBL" id="GAA4343414.1"/>
    </source>
</evidence>
<evidence type="ECO:0000313" key="7">
    <source>
        <dbReference type="Proteomes" id="UP001501671"/>
    </source>
</evidence>
<feature type="domain" description="HTH lysR-type" evidence="5">
    <location>
        <begin position="1"/>
        <end position="59"/>
    </location>
</feature>
<comment type="caution">
    <text evidence="6">The sequence shown here is derived from an EMBL/GenBank/DDBJ whole genome shotgun (WGS) entry which is preliminary data.</text>
</comment>
<dbReference type="InterPro" id="IPR005119">
    <property type="entry name" value="LysR_subst-bd"/>
</dbReference>
<dbReference type="Proteomes" id="UP001501671">
    <property type="component" value="Unassembled WGS sequence"/>
</dbReference>
<accession>A0ABP8HRX2</accession>
<keyword evidence="4" id="KW-0804">Transcription</keyword>
<dbReference type="Gene3D" id="3.40.190.10">
    <property type="entry name" value="Periplasmic binding protein-like II"/>
    <property type="match status" value="2"/>
</dbReference>
<dbReference type="PANTHER" id="PTHR30346:SF0">
    <property type="entry name" value="HCA OPERON TRANSCRIPTIONAL ACTIVATOR HCAR"/>
    <property type="match status" value="1"/>
</dbReference>
<dbReference type="InterPro" id="IPR036388">
    <property type="entry name" value="WH-like_DNA-bd_sf"/>
</dbReference>
<evidence type="ECO:0000256" key="1">
    <source>
        <dbReference type="ARBA" id="ARBA00009437"/>
    </source>
</evidence>
<dbReference type="Gene3D" id="1.10.10.10">
    <property type="entry name" value="Winged helix-like DNA-binding domain superfamily/Winged helix DNA-binding domain"/>
    <property type="match status" value="1"/>
</dbReference>
<dbReference type="PROSITE" id="PS50931">
    <property type="entry name" value="HTH_LYSR"/>
    <property type="match status" value="1"/>
</dbReference>
<evidence type="ECO:0000259" key="5">
    <source>
        <dbReference type="PROSITE" id="PS50931"/>
    </source>
</evidence>
<organism evidence="6 7">
    <name type="scientific">Pigmentiphaga soli</name>
    <dbReference type="NCBI Taxonomy" id="1007095"/>
    <lineage>
        <taxon>Bacteria</taxon>
        <taxon>Pseudomonadati</taxon>
        <taxon>Pseudomonadota</taxon>
        <taxon>Betaproteobacteria</taxon>
        <taxon>Burkholderiales</taxon>
        <taxon>Alcaligenaceae</taxon>
        <taxon>Pigmentiphaga</taxon>
    </lineage>
</organism>
<dbReference type="EMBL" id="BAABFO010000038">
    <property type="protein sequence ID" value="GAA4343414.1"/>
    <property type="molecule type" value="Genomic_DNA"/>
</dbReference>